<evidence type="ECO:0000256" key="2">
    <source>
        <dbReference type="SAM" id="MobiDB-lite"/>
    </source>
</evidence>
<protein>
    <submittedName>
        <fullName evidence="3">Uncharacterized protein</fullName>
    </submittedName>
</protein>
<keyword evidence="4" id="KW-1185">Reference proteome</keyword>
<feature type="region of interest" description="Disordered" evidence="2">
    <location>
        <begin position="1"/>
        <end position="69"/>
    </location>
</feature>
<dbReference type="VEuPathDB" id="FungiDB:Bcin12g05600"/>
<feature type="compositionally biased region" description="Low complexity" evidence="2">
    <location>
        <begin position="359"/>
        <end position="378"/>
    </location>
</feature>
<evidence type="ECO:0000256" key="1">
    <source>
        <dbReference type="SAM" id="Coils"/>
    </source>
</evidence>
<evidence type="ECO:0000313" key="4">
    <source>
        <dbReference type="Proteomes" id="UP000001798"/>
    </source>
</evidence>
<feature type="compositionally biased region" description="Polar residues" evidence="2">
    <location>
        <begin position="414"/>
        <end position="431"/>
    </location>
</feature>
<organism evidence="3 4">
    <name type="scientific">Botryotinia fuckeliana (strain B05.10)</name>
    <name type="common">Noble rot fungus</name>
    <name type="synonym">Botrytis cinerea</name>
    <dbReference type="NCBI Taxonomy" id="332648"/>
    <lineage>
        <taxon>Eukaryota</taxon>
        <taxon>Fungi</taxon>
        <taxon>Dikarya</taxon>
        <taxon>Ascomycota</taxon>
        <taxon>Pezizomycotina</taxon>
        <taxon>Leotiomycetes</taxon>
        <taxon>Helotiales</taxon>
        <taxon>Sclerotiniaceae</taxon>
        <taxon>Botrytis</taxon>
    </lineage>
</organism>
<sequence>MASNVNNGSDQMERRVTRSRQAPTIRSQNDNRRNRSQVAAAVNDGEDETPAPRSRASRSAPRSQRDNRDAFTRIIAPALQIDRCKVELESAGQELIKKVQDLNLEEGFDFAAEVRNREKGIGNGKKILEVSQKAVDWMESQLKSYNLMTEKTQEKMKRYKQILSTISVEVQILLDRLLLERQGQVIGLTHKNEELLKQVGMLTGRITDLTMNSSAATSIECDELKEFLQENLSALKVQNKENVETEAISNLRKQCEQLLHRNEEISKEKGRVDGELIHSREESKRLRSENDILSRKNEELKNAALASEKLIQQLREQLSQPIFHPPLTINTFVPGQSHVVQQSPKPPGFIAPQTPCGESALLQQSPSSTTSSLQSIPSHGFSVPPPPTWPFDEYYSPQFPIHSPEFGQPESSRHAFNSGSPLTPGYRTSMQLPARHSPSHTPGTNQPPGFEQSNPTILQGQFGQFQLDRNFTSSNQTPAQSGNVQGPAQGIVPPVVHNYRFLISGGVEGGLLTLDIPAGLSQKMNEQIGEWIRVGRPSRWYQATILSKTRCVEVRSKNLTQVRGPPSSDVGEKFACKHCMDRRLLCVLVGGDGPVIAPLAHRYRLPDATPKTPGYYIT</sequence>
<feature type="coiled-coil region" evidence="1">
    <location>
        <begin position="248"/>
        <end position="317"/>
    </location>
</feature>
<feature type="compositionally biased region" description="Low complexity" evidence="2">
    <location>
        <begin position="51"/>
        <end position="62"/>
    </location>
</feature>
<reference evidence="3 4" key="2">
    <citation type="journal article" date="2012" name="Eukaryot. Cell">
        <title>Genome update of Botrytis cinerea strains B05.10 and T4.</title>
        <authorList>
            <person name="Staats M."/>
            <person name="van Kan J.A."/>
        </authorList>
    </citation>
    <scope>NUCLEOTIDE SEQUENCE [LARGE SCALE GENOMIC DNA]</scope>
    <source>
        <strain evidence="3 4">B05.10</strain>
    </source>
</reference>
<accession>A0A384JZS7</accession>
<dbReference type="KEGG" id="bfu:BCIN_12g05600"/>
<reference evidence="3 4" key="3">
    <citation type="journal article" date="2017" name="Mol. Plant Pathol.">
        <title>A gapless genome sequence of the fungus Botrytis cinerea.</title>
        <authorList>
            <person name="Van Kan J.A."/>
            <person name="Stassen J.H."/>
            <person name="Mosbach A."/>
            <person name="Van Der Lee T.A."/>
            <person name="Faino L."/>
            <person name="Farmer A.D."/>
            <person name="Papasotiriou D.G."/>
            <person name="Zhou S."/>
            <person name="Seidl M.F."/>
            <person name="Cottam E."/>
            <person name="Edel D."/>
            <person name="Hahn M."/>
            <person name="Schwartz D.C."/>
            <person name="Dietrich R.A."/>
            <person name="Widdison S."/>
            <person name="Scalliet G."/>
        </authorList>
    </citation>
    <scope>NUCLEOTIDE SEQUENCE [LARGE SCALE GENOMIC DNA]</scope>
    <source>
        <strain evidence="3 4">B05.10</strain>
    </source>
</reference>
<proteinExistence type="predicted"/>
<keyword evidence="1" id="KW-0175">Coiled coil</keyword>
<dbReference type="OrthoDB" id="3565353at2759"/>
<feature type="region of interest" description="Disordered" evidence="2">
    <location>
        <begin position="338"/>
        <end position="456"/>
    </location>
</feature>
<dbReference type="RefSeq" id="XP_001547214.2">
    <property type="nucleotide sequence ID" value="XM_001547164.2"/>
</dbReference>
<dbReference type="AlphaFoldDB" id="A0A384JZS7"/>
<name>A0A384JZS7_BOTFB</name>
<gene>
    <name evidence="3" type="ORF">BCIN_12g05600</name>
</gene>
<feature type="compositionally biased region" description="Polar residues" evidence="2">
    <location>
        <begin position="439"/>
        <end position="456"/>
    </location>
</feature>
<evidence type="ECO:0000313" key="3">
    <source>
        <dbReference type="EMBL" id="ATZ56022.1"/>
    </source>
</evidence>
<dbReference type="Proteomes" id="UP000001798">
    <property type="component" value="Chromosome 12"/>
</dbReference>
<dbReference type="EMBL" id="CP009816">
    <property type="protein sequence ID" value="ATZ56022.1"/>
    <property type="molecule type" value="Genomic_DNA"/>
</dbReference>
<feature type="compositionally biased region" description="Polar residues" evidence="2">
    <location>
        <begin position="1"/>
        <end position="10"/>
    </location>
</feature>
<dbReference type="GeneID" id="5427699"/>
<reference evidence="3 4" key="1">
    <citation type="journal article" date="2011" name="PLoS Genet.">
        <title>Genomic analysis of the necrotrophic fungal pathogens Sclerotinia sclerotiorum and Botrytis cinerea.</title>
        <authorList>
            <person name="Amselem J."/>
            <person name="Cuomo C.A."/>
            <person name="van Kan J.A."/>
            <person name="Viaud M."/>
            <person name="Benito E.P."/>
            <person name="Couloux A."/>
            <person name="Coutinho P.M."/>
            <person name="de Vries R.P."/>
            <person name="Dyer P.S."/>
            <person name="Fillinger S."/>
            <person name="Fournier E."/>
            <person name="Gout L."/>
            <person name="Hahn M."/>
            <person name="Kohn L."/>
            <person name="Lapalu N."/>
            <person name="Plummer K.M."/>
            <person name="Pradier J.M."/>
            <person name="Quevillon E."/>
            <person name="Sharon A."/>
            <person name="Simon A."/>
            <person name="ten Have A."/>
            <person name="Tudzynski B."/>
            <person name="Tudzynski P."/>
            <person name="Wincker P."/>
            <person name="Andrew M."/>
            <person name="Anthouard V."/>
            <person name="Beever R.E."/>
            <person name="Beffa R."/>
            <person name="Benoit I."/>
            <person name="Bouzid O."/>
            <person name="Brault B."/>
            <person name="Chen Z."/>
            <person name="Choquer M."/>
            <person name="Collemare J."/>
            <person name="Cotton P."/>
            <person name="Danchin E.G."/>
            <person name="Da Silva C."/>
            <person name="Gautier A."/>
            <person name="Giraud C."/>
            <person name="Giraud T."/>
            <person name="Gonzalez C."/>
            <person name="Grossetete S."/>
            <person name="Guldener U."/>
            <person name="Henrissat B."/>
            <person name="Howlett B.J."/>
            <person name="Kodira C."/>
            <person name="Kretschmer M."/>
            <person name="Lappartient A."/>
            <person name="Leroch M."/>
            <person name="Levis C."/>
            <person name="Mauceli E."/>
            <person name="Neuveglise C."/>
            <person name="Oeser B."/>
            <person name="Pearson M."/>
            <person name="Poulain J."/>
            <person name="Poussereau N."/>
            <person name="Quesneville H."/>
            <person name="Rascle C."/>
            <person name="Schumacher J."/>
            <person name="Segurens B."/>
            <person name="Sexton A."/>
            <person name="Silva E."/>
            <person name="Sirven C."/>
            <person name="Soanes D.M."/>
            <person name="Talbot N.J."/>
            <person name="Templeton M."/>
            <person name="Yandava C."/>
            <person name="Yarden O."/>
            <person name="Zeng Q."/>
            <person name="Rollins J.A."/>
            <person name="Lebrun M.H."/>
            <person name="Dickman M."/>
        </authorList>
    </citation>
    <scope>NUCLEOTIDE SEQUENCE [LARGE SCALE GENOMIC DNA]</scope>
    <source>
        <strain evidence="3 4">B05.10</strain>
    </source>
</reference>